<proteinExistence type="predicted"/>
<name>A0A0F9WKI3_9ZZZZ</name>
<evidence type="ECO:0000313" key="1">
    <source>
        <dbReference type="EMBL" id="KKN86521.1"/>
    </source>
</evidence>
<dbReference type="AlphaFoldDB" id="A0A0F9WKI3"/>
<organism evidence="1">
    <name type="scientific">marine sediment metagenome</name>
    <dbReference type="NCBI Taxonomy" id="412755"/>
    <lineage>
        <taxon>unclassified sequences</taxon>
        <taxon>metagenomes</taxon>
        <taxon>ecological metagenomes</taxon>
    </lineage>
</organism>
<sequence length="193" mass="23065">MKPFFMPFGLAAGKIVLMVPEYDKTKYPLGMRSYPVYHPEHIFLTYTRHEYPVANNPIHHIAFFELEVEQPDDFYRKYPKRKELFRILHPRVAPDLEDIELFTGEFRDRNEIYYVPLNKELFEDHDWQEWLIELTNWANIVQKSVVVHATEDIPMLSDFKFLYHIPNVFIYQSHTDWGILPGIISSGEKFEGL</sequence>
<reference evidence="1" key="1">
    <citation type="journal article" date="2015" name="Nature">
        <title>Complex archaea that bridge the gap between prokaryotes and eukaryotes.</title>
        <authorList>
            <person name="Spang A."/>
            <person name="Saw J.H."/>
            <person name="Jorgensen S.L."/>
            <person name="Zaremba-Niedzwiedzka K."/>
            <person name="Martijn J."/>
            <person name="Lind A.E."/>
            <person name="van Eijk R."/>
            <person name="Schleper C."/>
            <person name="Guy L."/>
            <person name="Ettema T.J."/>
        </authorList>
    </citation>
    <scope>NUCLEOTIDE SEQUENCE</scope>
</reference>
<accession>A0A0F9WKI3</accession>
<gene>
    <name evidence="1" type="ORF">LCGC14_0266970</name>
</gene>
<dbReference type="EMBL" id="LAZR01000146">
    <property type="protein sequence ID" value="KKN86521.1"/>
    <property type="molecule type" value="Genomic_DNA"/>
</dbReference>
<protein>
    <submittedName>
        <fullName evidence="1">Uncharacterized protein</fullName>
    </submittedName>
</protein>
<comment type="caution">
    <text evidence="1">The sequence shown here is derived from an EMBL/GenBank/DDBJ whole genome shotgun (WGS) entry which is preliminary data.</text>
</comment>